<dbReference type="SUPFAM" id="SSF103473">
    <property type="entry name" value="MFS general substrate transporter"/>
    <property type="match status" value="1"/>
</dbReference>
<feature type="transmembrane region" description="Helical" evidence="6">
    <location>
        <begin position="240"/>
        <end position="262"/>
    </location>
</feature>
<evidence type="ECO:0000259" key="7">
    <source>
        <dbReference type="PROSITE" id="PS50850"/>
    </source>
</evidence>
<dbReference type="InterPro" id="IPR011701">
    <property type="entry name" value="MFS"/>
</dbReference>
<feature type="transmembrane region" description="Helical" evidence="6">
    <location>
        <begin position="50"/>
        <end position="70"/>
    </location>
</feature>
<feature type="transmembrane region" description="Helical" evidence="6">
    <location>
        <begin position="212"/>
        <end position="234"/>
    </location>
</feature>
<keyword evidence="4 6" id="KW-1133">Transmembrane helix</keyword>
<evidence type="ECO:0000313" key="9">
    <source>
        <dbReference type="Proteomes" id="UP000295680"/>
    </source>
</evidence>
<dbReference type="EMBL" id="SLWS01000007">
    <property type="protein sequence ID" value="TCO55805.1"/>
    <property type="molecule type" value="Genomic_DNA"/>
</dbReference>
<dbReference type="OrthoDB" id="9814237at2"/>
<keyword evidence="5 6" id="KW-0472">Membrane</keyword>
<dbReference type="AlphaFoldDB" id="A0A4R2JNR2"/>
<feature type="transmembrane region" description="Helical" evidence="6">
    <location>
        <begin position="12"/>
        <end position="38"/>
    </location>
</feature>
<dbReference type="RefSeq" id="WP_132121898.1">
    <property type="nucleotide sequence ID" value="NZ_SLWS01000007.1"/>
</dbReference>
<dbReference type="Pfam" id="PF07690">
    <property type="entry name" value="MFS_1"/>
    <property type="match status" value="1"/>
</dbReference>
<dbReference type="InterPro" id="IPR020846">
    <property type="entry name" value="MFS_dom"/>
</dbReference>
<feature type="transmembrane region" description="Helical" evidence="6">
    <location>
        <begin position="107"/>
        <end position="128"/>
    </location>
</feature>
<proteinExistence type="predicted"/>
<feature type="domain" description="Major facilitator superfamily (MFS) profile" evidence="7">
    <location>
        <begin position="16"/>
        <end position="389"/>
    </location>
</feature>
<accession>A0A4R2JNR2</accession>
<feature type="transmembrane region" description="Helical" evidence="6">
    <location>
        <begin position="140"/>
        <end position="160"/>
    </location>
</feature>
<reference evidence="8 9" key="1">
    <citation type="submission" date="2019-03" db="EMBL/GenBank/DDBJ databases">
        <title>Genomic Encyclopedia of Type Strains, Phase IV (KMG-IV): sequencing the most valuable type-strain genomes for metagenomic binning, comparative biology and taxonomic classification.</title>
        <authorList>
            <person name="Goeker M."/>
        </authorList>
    </citation>
    <scope>NUCLEOTIDE SEQUENCE [LARGE SCALE GENOMIC DNA]</scope>
    <source>
        <strain evidence="8 9">DSM 45934</strain>
    </source>
</reference>
<evidence type="ECO:0000256" key="4">
    <source>
        <dbReference type="ARBA" id="ARBA00022989"/>
    </source>
</evidence>
<dbReference type="Gene3D" id="1.20.1250.20">
    <property type="entry name" value="MFS general substrate transporter like domains"/>
    <property type="match status" value="2"/>
</dbReference>
<feature type="transmembrane region" description="Helical" evidence="6">
    <location>
        <begin position="82"/>
        <end position="101"/>
    </location>
</feature>
<evidence type="ECO:0000256" key="1">
    <source>
        <dbReference type="ARBA" id="ARBA00004651"/>
    </source>
</evidence>
<keyword evidence="3 6" id="KW-0812">Transmembrane</keyword>
<evidence type="ECO:0000256" key="5">
    <source>
        <dbReference type="ARBA" id="ARBA00023136"/>
    </source>
</evidence>
<evidence type="ECO:0000313" key="8">
    <source>
        <dbReference type="EMBL" id="TCO55805.1"/>
    </source>
</evidence>
<dbReference type="PROSITE" id="PS50850">
    <property type="entry name" value="MFS"/>
    <property type="match status" value="1"/>
</dbReference>
<dbReference type="PANTHER" id="PTHR43124">
    <property type="entry name" value="PURINE EFFLUX PUMP PBUE"/>
    <property type="match status" value="1"/>
</dbReference>
<feature type="transmembrane region" description="Helical" evidence="6">
    <location>
        <begin position="300"/>
        <end position="317"/>
    </location>
</feature>
<dbReference type="CDD" id="cd17324">
    <property type="entry name" value="MFS_NepI_like"/>
    <property type="match status" value="1"/>
</dbReference>
<dbReference type="GO" id="GO:0005886">
    <property type="term" value="C:plasma membrane"/>
    <property type="evidence" value="ECO:0007669"/>
    <property type="project" value="UniProtKB-SubCell"/>
</dbReference>
<sequence length="403" mass="40313">MSTQQATSSRNSPTLVLVTLFFGVFVMGCAELLVVGVLDLIAADLRVSVSAAGALVTSFALGIAIGGPAVTMLTMKMNRRTVLIGAIIVFVLANLVLVVASDFGVFVAARFVAGAVEGLFIGIAFVTGMSIVPPERAGRAISMIISGVTVSAAVGVPLGTLASQGLGWRGSFTTIIVLCVVALIATVALVPSVPGTGRGAAGQAKYAFAPRVLAMLSLNVVVFASLYTALTYIVPFLRNVTGVTGAVVSVFLFAYGLATAVGSFGGGRFADRNAAGTLIVATTGTAIALLALYFVGSIPILVALVLLAWGMLAMSMAPSLQLRVLTLAGPGGGLASSLPASAVNVGIAAGSAAGGVAISDFGPSSPMLTGAIIAAIGIVLAWATSYLKPPVIEQATEPAGRPS</sequence>
<gene>
    <name evidence="8" type="ORF">EV192_107228</name>
</gene>
<dbReference type="InterPro" id="IPR036259">
    <property type="entry name" value="MFS_trans_sf"/>
</dbReference>
<feature type="transmembrane region" description="Helical" evidence="6">
    <location>
        <begin position="172"/>
        <end position="191"/>
    </location>
</feature>
<dbReference type="GO" id="GO:0022857">
    <property type="term" value="F:transmembrane transporter activity"/>
    <property type="evidence" value="ECO:0007669"/>
    <property type="project" value="InterPro"/>
</dbReference>
<feature type="transmembrane region" description="Helical" evidence="6">
    <location>
        <begin position="364"/>
        <end position="383"/>
    </location>
</feature>
<evidence type="ECO:0000256" key="3">
    <source>
        <dbReference type="ARBA" id="ARBA00022692"/>
    </source>
</evidence>
<organism evidence="8 9">
    <name type="scientific">Actinocrispum wychmicini</name>
    <dbReference type="NCBI Taxonomy" id="1213861"/>
    <lineage>
        <taxon>Bacteria</taxon>
        <taxon>Bacillati</taxon>
        <taxon>Actinomycetota</taxon>
        <taxon>Actinomycetes</taxon>
        <taxon>Pseudonocardiales</taxon>
        <taxon>Pseudonocardiaceae</taxon>
        <taxon>Actinocrispum</taxon>
    </lineage>
</organism>
<protein>
    <submittedName>
        <fullName evidence="8">DHA1 family inner membrane transport protein</fullName>
    </submittedName>
</protein>
<dbReference type="Proteomes" id="UP000295680">
    <property type="component" value="Unassembled WGS sequence"/>
</dbReference>
<dbReference type="InterPro" id="IPR050189">
    <property type="entry name" value="MFS_Efflux_Transporters"/>
</dbReference>
<comment type="caution">
    <text evidence="8">The sequence shown here is derived from an EMBL/GenBank/DDBJ whole genome shotgun (WGS) entry which is preliminary data.</text>
</comment>
<comment type="subcellular location">
    <subcellularLocation>
        <location evidence="1">Cell membrane</location>
        <topology evidence="1">Multi-pass membrane protein</topology>
    </subcellularLocation>
</comment>
<name>A0A4R2JNR2_9PSEU</name>
<dbReference type="PANTHER" id="PTHR43124:SF3">
    <property type="entry name" value="CHLORAMPHENICOL EFFLUX PUMP RV0191"/>
    <property type="match status" value="1"/>
</dbReference>
<evidence type="ECO:0000256" key="2">
    <source>
        <dbReference type="ARBA" id="ARBA00022475"/>
    </source>
</evidence>
<keyword evidence="2" id="KW-1003">Cell membrane</keyword>
<keyword evidence="9" id="KW-1185">Reference proteome</keyword>
<evidence type="ECO:0000256" key="6">
    <source>
        <dbReference type="SAM" id="Phobius"/>
    </source>
</evidence>